<dbReference type="PROSITE" id="PS00110">
    <property type="entry name" value="PYRUVATE_KINASE"/>
    <property type="match status" value="1"/>
</dbReference>
<proteinExistence type="inferred from homology"/>
<dbReference type="EMBL" id="JAAAID010000012">
    <property type="protein sequence ID" value="KAG0024587.1"/>
    <property type="molecule type" value="Genomic_DNA"/>
</dbReference>
<evidence type="ECO:0000256" key="10">
    <source>
        <dbReference type="ARBA" id="ARBA00022741"/>
    </source>
</evidence>
<dbReference type="InterPro" id="IPR015806">
    <property type="entry name" value="Pyrv_Knase_insert_dom_sf"/>
</dbReference>
<keyword evidence="8 18" id="KW-0808">Transferase</keyword>
<dbReference type="GO" id="GO:0000287">
    <property type="term" value="F:magnesium ion binding"/>
    <property type="evidence" value="ECO:0007669"/>
    <property type="project" value="InterPro"/>
</dbReference>
<dbReference type="SUPFAM" id="SSF52935">
    <property type="entry name" value="PK C-terminal domain-like"/>
    <property type="match status" value="1"/>
</dbReference>
<dbReference type="Pfam" id="PF02887">
    <property type="entry name" value="PK_C"/>
    <property type="match status" value="1"/>
</dbReference>
<feature type="region of interest" description="Disordered" evidence="19">
    <location>
        <begin position="865"/>
        <end position="1136"/>
    </location>
</feature>
<keyword evidence="13 18" id="KW-0460">Magnesium</keyword>
<feature type="region of interest" description="Disordered" evidence="19">
    <location>
        <begin position="566"/>
        <end position="610"/>
    </location>
</feature>
<sequence length="1201" mass="129526">MTYLRDDTIKTNLEWVSNLSIDVEPSHIRRSSIICTIGPKTNSVEMITALREAGMNIVRMNFSHGSYEYHKSVIDNTRKSCLDHPGKPVAIALDTKGPEIRTGLIAGGEDVPYTAGHIMTFTTDEKYAESGTDRVLYIDYKNITKVIVPGKTIYIDDGVMSFKVLEVNDIDLKVEALNDGKLSSKKGVNLPKTDVDLPSLSEKDKADLRFGVEQNVDMIFASFIRRGEDVREIRRVLGEDGKHIKIISKIENHQGVANFDDILAETDGVMVARGDLGIEIPCSTVFLAQKMMIAKCNIAGKPVICATQMLESMTYNPRPTRAEVSDVANAILDGADCVMLSGETAKGSYPLEAVRTMHETCLLAESAICHPPLFKELQEMTERPTKTTETVASSAVSAAHEQEAGAIIILTTSGTTARLVAKYRPNCPIICLTRNASTSRQVHLHRGCYPYFYNIERDTDWQEDVDARLRYGVRQGIEDGLLKKGDVVVMVQGWKGGLGHTNTLRMEHSQLDAASTYIAHHDYNAEKDDELTLKVGDIIKVSEMSDPGWWVGEMVKDGKTGWFPSNFVDPYDESSAEAEAAPQPTEPAPAPVTEAEPEEAPPASKNDGPVLARVEYDYEAKESGELSLEAGRVVTILDSSNPAWWKGDLNGKVGTFPSNYVKLIDQKEEESGDKPAKFKLAAFGVKQGGLGSLFAGGVVPGLKKTGGLKKLAGVDAPAAISGGAPKINSIDEPRSPSTTTPAPKVTSPPLVAEEHHVPLANPTPIRATPPPPPAVPQETAPPAAAAAAAAAPQEPRIPSRAKPKVKQIKALVVYDYTAQEDDEISLVKGSTIVVTDKMGDEGWWSGRNEQGEIGNFPSDFVQEIKEERIQSPPITPAAPITPPTPVAPAAAPIHHEETPKSPVHSRPPAVLPAVPAAPISPVAPIHHEEPPKSPVHSRPPAVLPAIPAEPVRGRTNEGPLATPPPVRRSSRPPSMVASPPPAAHPHDVHSTNDGPPLPGSPPPKRLSIASRSSSVDHVTSPRQSTAPSSLNMEPPSPTTTPSSLRRPQKPIPQAPLTEIEEAEHQDLPAETPDTSSGNSNRSSYILPTPVSRNRPLPPLARPPSVHQAENRKSAVIPPSAQLPSVPSEPEAVEEVSAALEKLEEEAEEKQEQAVEASTEQVHIVHAESPENVHAEPEEHQAVANEEPVHEEQVAVDDAEEL</sequence>
<feature type="domain" description="SH3" evidence="20">
    <location>
        <begin position="607"/>
        <end position="666"/>
    </location>
</feature>
<evidence type="ECO:0000256" key="2">
    <source>
        <dbReference type="ARBA" id="ARBA00001958"/>
    </source>
</evidence>
<feature type="compositionally biased region" description="Pro residues" evidence="19">
    <location>
        <begin position="995"/>
        <end position="1004"/>
    </location>
</feature>
<dbReference type="EC" id="2.7.1.40" evidence="6 18"/>
<keyword evidence="12" id="KW-0067">ATP-binding</keyword>
<feature type="region of interest" description="Disordered" evidence="19">
    <location>
        <begin position="722"/>
        <end position="802"/>
    </location>
</feature>
<evidence type="ECO:0000256" key="7">
    <source>
        <dbReference type="ARBA" id="ARBA00022443"/>
    </source>
</evidence>
<dbReference type="GO" id="GO:0004743">
    <property type="term" value="F:pyruvate kinase activity"/>
    <property type="evidence" value="ECO:0007669"/>
    <property type="project" value="UniProtKB-EC"/>
</dbReference>
<keyword evidence="14 18" id="KW-0324">Glycolysis</keyword>
<comment type="caution">
    <text evidence="21">The sequence shown here is derived from an EMBL/GenBank/DDBJ whole genome shotgun (WGS) entry which is preliminary data.</text>
</comment>
<feature type="compositionally biased region" description="Polar residues" evidence="19">
    <location>
        <begin position="1072"/>
        <end position="1085"/>
    </location>
</feature>
<dbReference type="NCBIfam" id="TIGR01064">
    <property type="entry name" value="pyruv_kin"/>
    <property type="match status" value="1"/>
</dbReference>
<feature type="compositionally biased region" description="Low complexity" evidence="19">
    <location>
        <begin position="776"/>
        <end position="798"/>
    </location>
</feature>
<feature type="domain" description="SH3" evidence="20">
    <location>
        <begin position="805"/>
        <end position="866"/>
    </location>
</feature>
<evidence type="ECO:0000259" key="20">
    <source>
        <dbReference type="PROSITE" id="PS50002"/>
    </source>
</evidence>
<evidence type="ECO:0000256" key="6">
    <source>
        <dbReference type="ARBA" id="ARBA00012142"/>
    </source>
</evidence>
<dbReference type="FunFam" id="3.40.1380.20:FF:000001">
    <property type="entry name" value="Pyruvate kinase"/>
    <property type="match status" value="1"/>
</dbReference>
<accession>A0A9P6N499</accession>
<comment type="cofactor">
    <cofactor evidence="1">
        <name>Mg(2+)</name>
        <dbReference type="ChEBI" id="CHEBI:18420"/>
    </cofactor>
</comment>
<feature type="compositionally biased region" description="Low complexity" evidence="19">
    <location>
        <begin position="907"/>
        <end position="924"/>
    </location>
</feature>
<dbReference type="SUPFAM" id="SSF50044">
    <property type="entry name" value="SH3-domain"/>
    <property type="match status" value="3"/>
</dbReference>
<dbReference type="Gene3D" id="2.40.33.10">
    <property type="entry name" value="PK beta-barrel domain-like"/>
    <property type="match status" value="1"/>
</dbReference>
<dbReference type="InterPro" id="IPR036028">
    <property type="entry name" value="SH3-like_dom_sf"/>
</dbReference>
<keyword evidence="22" id="KW-1185">Reference proteome</keyword>
<dbReference type="PRINTS" id="PR01050">
    <property type="entry name" value="PYRUVTKNASE"/>
</dbReference>
<dbReference type="SUPFAM" id="SSF50800">
    <property type="entry name" value="PK beta-barrel domain-like"/>
    <property type="match status" value="1"/>
</dbReference>
<dbReference type="InterPro" id="IPR001697">
    <property type="entry name" value="Pyr_Knase"/>
</dbReference>
<dbReference type="InterPro" id="IPR015813">
    <property type="entry name" value="Pyrv/PenolPyrv_kinase-like_dom"/>
</dbReference>
<comment type="similarity">
    <text evidence="4 18">Belongs to the pyruvate kinase family.</text>
</comment>
<evidence type="ECO:0000256" key="15">
    <source>
        <dbReference type="ARBA" id="ARBA00023317"/>
    </source>
</evidence>
<keyword evidence="15 21" id="KW-0670">Pyruvate</keyword>
<dbReference type="FunFam" id="3.20.20.60:FF:000001">
    <property type="entry name" value="Pyruvate kinase"/>
    <property type="match status" value="1"/>
</dbReference>
<evidence type="ECO:0000256" key="9">
    <source>
        <dbReference type="ARBA" id="ARBA00022723"/>
    </source>
</evidence>
<dbReference type="FunFam" id="2.40.33.10:FF:000001">
    <property type="entry name" value="Pyruvate kinase"/>
    <property type="match status" value="1"/>
</dbReference>
<feature type="compositionally biased region" description="Polar residues" evidence="19">
    <location>
        <begin position="1009"/>
        <end position="1031"/>
    </location>
</feature>
<evidence type="ECO:0000256" key="16">
    <source>
        <dbReference type="ARBA" id="ARBA00048152"/>
    </source>
</evidence>
<dbReference type="CDD" id="cd00288">
    <property type="entry name" value="Pyruvate_Kinase"/>
    <property type="match status" value="1"/>
</dbReference>
<dbReference type="InterPro" id="IPR040442">
    <property type="entry name" value="Pyrv_kinase-like_dom_sf"/>
</dbReference>
<evidence type="ECO:0000256" key="3">
    <source>
        <dbReference type="ARBA" id="ARBA00004997"/>
    </source>
</evidence>
<dbReference type="PANTHER" id="PTHR11817">
    <property type="entry name" value="PYRUVATE KINASE"/>
    <property type="match status" value="1"/>
</dbReference>
<evidence type="ECO:0000256" key="13">
    <source>
        <dbReference type="ARBA" id="ARBA00022842"/>
    </source>
</evidence>
<dbReference type="GO" id="GO:0006950">
    <property type="term" value="P:response to stress"/>
    <property type="evidence" value="ECO:0007669"/>
    <property type="project" value="UniProtKB-ARBA"/>
</dbReference>
<dbReference type="InterPro" id="IPR015793">
    <property type="entry name" value="Pyrv_Knase_brl"/>
</dbReference>
<keyword evidence="7 17" id="KW-0728">SH3 domain</keyword>
<dbReference type="InterPro" id="IPR036918">
    <property type="entry name" value="Pyrv_Knase_C_sf"/>
</dbReference>
<feature type="region of interest" description="Disordered" evidence="19">
    <location>
        <begin position="1169"/>
        <end position="1201"/>
    </location>
</feature>
<gene>
    <name evidence="21" type="primary">PYK1_1</name>
    <name evidence="21" type="ORF">BGZ80_000888</name>
</gene>
<dbReference type="NCBIfam" id="NF004491">
    <property type="entry name" value="PRK05826.1"/>
    <property type="match status" value="1"/>
</dbReference>
<dbReference type="Gene3D" id="3.20.20.60">
    <property type="entry name" value="Phosphoenolpyruvate-binding domains"/>
    <property type="match status" value="1"/>
</dbReference>
<feature type="non-terminal residue" evidence="21">
    <location>
        <position position="1"/>
    </location>
</feature>
<feature type="compositionally biased region" description="Basic and acidic residues" evidence="19">
    <location>
        <begin position="1169"/>
        <end position="1192"/>
    </location>
</feature>
<dbReference type="Pfam" id="PF00018">
    <property type="entry name" value="SH3_1"/>
    <property type="match status" value="2"/>
</dbReference>
<dbReference type="Proteomes" id="UP000703661">
    <property type="component" value="Unassembled WGS sequence"/>
</dbReference>
<feature type="domain" description="SH3" evidence="20">
    <location>
        <begin position="512"/>
        <end position="573"/>
    </location>
</feature>
<evidence type="ECO:0000256" key="8">
    <source>
        <dbReference type="ARBA" id="ARBA00022679"/>
    </source>
</evidence>
<evidence type="ECO:0000256" key="4">
    <source>
        <dbReference type="ARBA" id="ARBA00008663"/>
    </source>
</evidence>
<keyword evidence="9" id="KW-0479">Metal-binding</keyword>
<feature type="compositionally biased region" description="Low complexity" evidence="19">
    <location>
        <begin position="1124"/>
        <end position="1136"/>
    </location>
</feature>
<keyword evidence="11 18" id="KW-0418">Kinase</keyword>
<comment type="pathway">
    <text evidence="3 18">Carbohydrate degradation; glycolysis; pyruvate from D-glyceraldehyde 3-phosphate: step 5/5.</text>
</comment>
<evidence type="ECO:0000256" key="19">
    <source>
        <dbReference type="SAM" id="MobiDB-lite"/>
    </source>
</evidence>
<dbReference type="PRINTS" id="PR00452">
    <property type="entry name" value="SH3DOMAIN"/>
</dbReference>
<dbReference type="InterPro" id="IPR015795">
    <property type="entry name" value="Pyrv_Knase_C"/>
</dbReference>
<comment type="catalytic activity">
    <reaction evidence="16 18">
        <text>pyruvate + ATP = phosphoenolpyruvate + ADP + H(+)</text>
        <dbReference type="Rhea" id="RHEA:18157"/>
        <dbReference type="ChEBI" id="CHEBI:15361"/>
        <dbReference type="ChEBI" id="CHEBI:15378"/>
        <dbReference type="ChEBI" id="CHEBI:30616"/>
        <dbReference type="ChEBI" id="CHEBI:58702"/>
        <dbReference type="ChEBI" id="CHEBI:456216"/>
        <dbReference type="EC" id="2.7.1.40"/>
    </reaction>
</comment>
<evidence type="ECO:0000256" key="18">
    <source>
        <dbReference type="RuleBase" id="RU000504"/>
    </source>
</evidence>
<evidence type="ECO:0000256" key="5">
    <source>
        <dbReference type="ARBA" id="ARBA00011881"/>
    </source>
</evidence>
<dbReference type="SUPFAM" id="SSF51621">
    <property type="entry name" value="Phosphoenolpyruvate/pyruvate domain"/>
    <property type="match status" value="1"/>
</dbReference>
<dbReference type="AlphaFoldDB" id="A0A9P6N499"/>
<dbReference type="GO" id="GO:0030955">
    <property type="term" value="F:potassium ion binding"/>
    <property type="evidence" value="ECO:0007669"/>
    <property type="project" value="InterPro"/>
</dbReference>
<keyword evidence="10" id="KW-0547">Nucleotide-binding</keyword>
<dbReference type="PROSITE" id="PS50002">
    <property type="entry name" value="SH3"/>
    <property type="match status" value="3"/>
</dbReference>
<dbReference type="InterPro" id="IPR018209">
    <property type="entry name" value="Pyrv_Knase_AS"/>
</dbReference>
<dbReference type="Gene3D" id="3.40.1380.20">
    <property type="entry name" value="Pyruvate kinase, C-terminal domain"/>
    <property type="match status" value="1"/>
</dbReference>
<dbReference type="Gene3D" id="2.30.30.40">
    <property type="entry name" value="SH3 Domains"/>
    <property type="match status" value="3"/>
</dbReference>
<dbReference type="Pfam" id="PF14604">
    <property type="entry name" value="SH3_9"/>
    <property type="match status" value="1"/>
</dbReference>
<protein>
    <recommendedName>
        <fullName evidence="6 18">Pyruvate kinase</fullName>
        <ecNumber evidence="6 18">2.7.1.40</ecNumber>
    </recommendedName>
</protein>
<dbReference type="GO" id="GO:0005524">
    <property type="term" value="F:ATP binding"/>
    <property type="evidence" value="ECO:0007669"/>
    <property type="project" value="UniProtKB-KW"/>
</dbReference>
<reference evidence="21" key="1">
    <citation type="journal article" date="2020" name="Fungal Divers.">
        <title>Resolving the Mortierellaceae phylogeny through synthesis of multi-gene phylogenetics and phylogenomics.</title>
        <authorList>
            <person name="Vandepol N."/>
            <person name="Liber J."/>
            <person name="Desiro A."/>
            <person name="Na H."/>
            <person name="Kennedy M."/>
            <person name="Barry K."/>
            <person name="Grigoriev I.V."/>
            <person name="Miller A.N."/>
            <person name="O'Donnell K."/>
            <person name="Stajich J.E."/>
            <person name="Bonito G."/>
        </authorList>
    </citation>
    <scope>NUCLEOTIDE SEQUENCE</scope>
    <source>
        <strain evidence="21">NRRL 2769</strain>
    </source>
</reference>
<dbReference type="SMART" id="SM00326">
    <property type="entry name" value="SH3"/>
    <property type="match status" value="3"/>
</dbReference>
<evidence type="ECO:0000313" key="21">
    <source>
        <dbReference type="EMBL" id="KAG0024587.1"/>
    </source>
</evidence>
<evidence type="ECO:0000256" key="17">
    <source>
        <dbReference type="PROSITE-ProRule" id="PRU00192"/>
    </source>
</evidence>
<dbReference type="InterPro" id="IPR011037">
    <property type="entry name" value="Pyrv_Knase-like_insert_dom_sf"/>
</dbReference>
<name>A0A9P6N499_9FUNG</name>
<feature type="compositionally biased region" description="Pro residues" evidence="19">
    <location>
        <begin position="873"/>
        <end position="886"/>
    </location>
</feature>
<dbReference type="GO" id="GO:0016301">
    <property type="term" value="F:kinase activity"/>
    <property type="evidence" value="ECO:0007669"/>
    <property type="project" value="UniProtKB-KW"/>
</dbReference>
<dbReference type="InterPro" id="IPR001452">
    <property type="entry name" value="SH3_domain"/>
</dbReference>
<dbReference type="Pfam" id="PF00224">
    <property type="entry name" value="PK"/>
    <property type="match status" value="1"/>
</dbReference>
<comment type="cofactor">
    <cofactor evidence="2">
        <name>K(+)</name>
        <dbReference type="ChEBI" id="CHEBI:29103"/>
    </cofactor>
</comment>
<evidence type="ECO:0000256" key="11">
    <source>
        <dbReference type="ARBA" id="ARBA00022777"/>
    </source>
</evidence>
<evidence type="ECO:0000313" key="22">
    <source>
        <dbReference type="Proteomes" id="UP000703661"/>
    </source>
</evidence>
<evidence type="ECO:0000256" key="12">
    <source>
        <dbReference type="ARBA" id="ARBA00022840"/>
    </source>
</evidence>
<dbReference type="CDD" id="cd00174">
    <property type="entry name" value="SH3"/>
    <property type="match status" value="1"/>
</dbReference>
<comment type="subunit">
    <text evidence="5">Homotetramer.</text>
</comment>
<dbReference type="NCBIfam" id="NF004978">
    <property type="entry name" value="PRK06354.1"/>
    <property type="match status" value="1"/>
</dbReference>
<evidence type="ECO:0000256" key="1">
    <source>
        <dbReference type="ARBA" id="ARBA00001946"/>
    </source>
</evidence>
<evidence type="ECO:0000256" key="14">
    <source>
        <dbReference type="ARBA" id="ARBA00023152"/>
    </source>
</evidence>
<organism evidence="21 22">
    <name type="scientific">Entomortierella chlamydospora</name>
    <dbReference type="NCBI Taxonomy" id="101097"/>
    <lineage>
        <taxon>Eukaryota</taxon>
        <taxon>Fungi</taxon>
        <taxon>Fungi incertae sedis</taxon>
        <taxon>Mucoromycota</taxon>
        <taxon>Mortierellomycotina</taxon>
        <taxon>Mortierellomycetes</taxon>
        <taxon>Mortierellales</taxon>
        <taxon>Mortierellaceae</taxon>
        <taxon>Entomortierella</taxon>
    </lineage>
</organism>